<evidence type="ECO:0000256" key="1">
    <source>
        <dbReference type="SAM" id="MobiDB-lite"/>
    </source>
</evidence>
<evidence type="ECO:0000313" key="2">
    <source>
        <dbReference type="EMBL" id="TNN73661.1"/>
    </source>
</evidence>
<feature type="region of interest" description="Disordered" evidence="1">
    <location>
        <begin position="1"/>
        <end position="43"/>
    </location>
</feature>
<feature type="compositionally biased region" description="Polar residues" evidence="1">
    <location>
        <begin position="29"/>
        <end position="41"/>
    </location>
</feature>
<dbReference type="EMBL" id="SRLO01000122">
    <property type="protein sequence ID" value="TNN73661.1"/>
    <property type="molecule type" value="Genomic_DNA"/>
</dbReference>
<dbReference type="Proteomes" id="UP000314294">
    <property type="component" value="Unassembled WGS sequence"/>
</dbReference>
<dbReference type="AlphaFoldDB" id="A0A4Z2I7B3"/>
<sequence>MAEMHPEPDVAVPSKYNRDVYQGPGRTEPNPQHTLGFQASPQPKEPAAHLSALHLHLLLRSSNRGQVFAHSHTALHLQAARPTLITALLTLLSQGAECCSLDTRSTSGCDPCLRSSGSRNRPFPAAHGPGAPFMPIHADISIASAVEVAGKPFGGN</sequence>
<keyword evidence="3" id="KW-1185">Reference proteome</keyword>
<accession>A0A4Z2I7B3</accession>
<gene>
    <name evidence="2" type="ORF">EYF80_016041</name>
</gene>
<organism evidence="2 3">
    <name type="scientific">Liparis tanakae</name>
    <name type="common">Tanaka's snailfish</name>
    <dbReference type="NCBI Taxonomy" id="230148"/>
    <lineage>
        <taxon>Eukaryota</taxon>
        <taxon>Metazoa</taxon>
        <taxon>Chordata</taxon>
        <taxon>Craniata</taxon>
        <taxon>Vertebrata</taxon>
        <taxon>Euteleostomi</taxon>
        <taxon>Actinopterygii</taxon>
        <taxon>Neopterygii</taxon>
        <taxon>Teleostei</taxon>
        <taxon>Neoteleostei</taxon>
        <taxon>Acanthomorphata</taxon>
        <taxon>Eupercaria</taxon>
        <taxon>Perciformes</taxon>
        <taxon>Cottioidei</taxon>
        <taxon>Cottales</taxon>
        <taxon>Liparidae</taxon>
        <taxon>Liparis</taxon>
    </lineage>
</organism>
<proteinExistence type="predicted"/>
<protein>
    <submittedName>
        <fullName evidence="2">Uncharacterized protein</fullName>
    </submittedName>
</protein>
<comment type="caution">
    <text evidence="2">The sequence shown here is derived from an EMBL/GenBank/DDBJ whole genome shotgun (WGS) entry which is preliminary data.</text>
</comment>
<reference evidence="2 3" key="1">
    <citation type="submission" date="2019-03" db="EMBL/GenBank/DDBJ databases">
        <title>First draft genome of Liparis tanakae, snailfish: a comprehensive survey of snailfish specific genes.</title>
        <authorList>
            <person name="Kim W."/>
            <person name="Song I."/>
            <person name="Jeong J.-H."/>
            <person name="Kim D."/>
            <person name="Kim S."/>
            <person name="Ryu S."/>
            <person name="Song J.Y."/>
            <person name="Lee S.K."/>
        </authorList>
    </citation>
    <scope>NUCLEOTIDE SEQUENCE [LARGE SCALE GENOMIC DNA]</scope>
    <source>
        <tissue evidence="2">Muscle</tissue>
    </source>
</reference>
<evidence type="ECO:0000313" key="3">
    <source>
        <dbReference type="Proteomes" id="UP000314294"/>
    </source>
</evidence>
<name>A0A4Z2I7B3_9TELE</name>